<dbReference type="InterPro" id="IPR020234">
    <property type="entry name" value="Mite_allergen_group-7"/>
</dbReference>
<dbReference type="Proteomes" id="UP000747542">
    <property type="component" value="Unassembled WGS sequence"/>
</dbReference>
<evidence type="ECO:0000313" key="2">
    <source>
        <dbReference type="Proteomes" id="UP000747542"/>
    </source>
</evidence>
<proteinExistence type="predicted"/>
<protein>
    <submittedName>
        <fullName evidence="1">Putative group 7 allergen and hemolymph juvenile hormone-binding protein-like 1</fullName>
    </submittedName>
</protein>
<dbReference type="PANTHER" id="PTHR11008:SF13">
    <property type="entry name" value="FI04421P"/>
    <property type="match status" value="1"/>
</dbReference>
<organism evidence="1 2">
    <name type="scientific">Homarus americanus</name>
    <name type="common">American lobster</name>
    <dbReference type="NCBI Taxonomy" id="6706"/>
    <lineage>
        <taxon>Eukaryota</taxon>
        <taxon>Metazoa</taxon>
        <taxon>Ecdysozoa</taxon>
        <taxon>Arthropoda</taxon>
        <taxon>Crustacea</taxon>
        <taxon>Multicrustacea</taxon>
        <taxon>Malacostraca</taxon>
        <taxon>Eumalacostraca</taxon>
        <taxon>Eucarida</taxon>
        <taxon>Decapoda</taxon>
        <taxon>Pleocyemata</taxon>
        <taxon>Astacidea</taxon>
        <taxon>Nephropoidea</taxon>
        <taxon>Nephropidae</taxon>
        <taxon>Homarus</taxon>
    </lineage>
</organism>
<dbReference type="PANTHER" id="PTHR11008">
    <property type="entry name" value="PROTEIN TAKEOUT-LIKE PROTEIN"/>
    <property type="match status" value="1"/>
</dbReference>
<dbReference type="EMBL" id="JAHLQT010009183">
    <property type="protein sequence ID" value="KAG7173632.1"/>
    <property type="molecule type" value="Genomic_DNA"/>
</dbReference>
<reference evidence="1" key="1">
    <citation type="journal article" date="2021" name="Sci. Adv.">
        <title>The American lobster genome reveals insights on longevity, neural, and immune adaptations.</title>
        <authorList>
            <person name="Polinski J.M."/>
            <person name="Zimin A.V."/>
            <person name="Clark K.F."/>
            <person name="Kohn A.B."/>
            <person name="Sadowski N."/>
            <person name="Timp W."/>
            <person name="Ptitsyn A."/>
            <person name="Khanna P."/>
            <person name="Romanova D.Y."/>
            <person name="Williams P."/>
            <person name="Greenwood S.J."/>
            <person name="Moroz L.L."/>
            <person name="Walt D.R."/>
            <person name="Bodnar A.G."/>
        </authorList>
    </citation>
    <scope>NUCLEOTIDE SEQUENCE</scope>
    <source>
        <strain evidence="1">GMGI-L3</strain>
    </source>
</reference>
<name>A0A8J5N5C9_HOMAM</name>
<dbReference type="OrthoDB" id="6412801at2759"/>
<evidence type="ECO:0000313" key="1">
    <source>
        <dbReference type="EMBL" id="KAG7173632.1"/>
    </source>
</evidence>
<sequence>MVYSDLSTMMERRWLWWCVVVVVGMVGGARGALDIEAWKGEEPLTPERIVREVVEYFSQRDPHGIPVLKVPESIELPDRVSASQITLWDLKISGHSGLRLEHVNVNLTSFSGKVKISLPVINLQGQYSWPGWFSTSQGATNVTMVGIEVTVDLYLGVNSDGILNLDDLKITLTYDDLILDFENLSTQHSVLVSTADVFFGTFIQPLIIGSAQEKLMDTVNQRLQKKMKDMPFPNSISPIDYAIAKVRREIRKQNLDPVKLGRKDDTLAWGISLQLKDIELEGLATIHRTHEISAQFIDNAVFITIQLGTQELQGGSDWSMSAALLPAVEGHLNILIESLEVTIDLKQPVNIRSPPTLRKIDIRLGNLAVRSTGEGSMDYLLEAFVNIVPNALRNVIMDNIEPRIQQIIQKRLNGLDLYRMVLDILAERRRQQRNKQRQVQRIP</sequence>
<dbReference type="AlphaFoldDB" id="A0A8J5N5C9"/>
<dbReference type="Pfam" id="PF06585">
    <property type="entry name" value="JHBP"/>
    <property type="match status" value="1"/>
</dbReference>
<gene>
    <name evidence="1" type="ORF">Hamer_G022020</name>
</gene>
<comment type="caution">
    <text evidence="1">The sequence shown here is derived from an EMBL/GenBank/DDBJ whole genome shotgun (WGS) entry which is preliminary data.</text>
</comment>
<dbReference type="InterPro" id="IPR010562">
    <property type="entry name" value="Haemolymph_juvenile_hormone-bd"/>
</dbReference>
<dbReference type="SMART" id="SM00700">
    <property type="entry name" value="JHBP"/>
    <property type="match status" value="1"/>
</dbReference>
<accession>A0A8J5N5C9</accession>
<dbReference type="Pfam" id="PF16984">
    <property type="entry name" value="Grp7_allergen"/>
    <property type="match status" value="1"/>
</dbReference>
<keyword evidence="2" id="KW-1185">Reference proteome</keyword>